<sequence>MECIERKNEWDCKLPYDNNQTAFSSFEIEPINNNFYIPTPYSKKGEMITHQHYSSPILLTRMGQNDARLKNNNESHSSGIINQIKTINDINNLWPEIKAYNDKKNDYRFVGLSDYSSSADSVNSQIEDDVSLTPDGGKVSLSNFKSLVRDARKDLHQTLPPVSVLSRRKNCSDTK</sequence>
<reference evidence="1" key="1">
    <citation type="submission" date="2021-02" db="EMBL/GenBank/DDBJ databases">
        <authorList>
            <person name="Nowell W R."/>
        </authorList>
    </citation>
    <scope>NUCLEOTIDE SEQUENCE</scope>
</reference>
<evidence type="ECO:0000313" key="3">
    <source>
        <dbReference type="Proteomes" id="UP000677228"/>
    </source>
</evidence>
<gene>
    <name evidence="1" type="ORF">OVA965_LOCUS44713</name>
    <name evidence="2" type="ORF">TMI583_LOCUS47680</name>
</gene>
<dbReference type="AlphaFoldDB" id="A0A8S2GBW1"/>
<name>A0A8S2GBW1_9BILA</name>
<accession>A0A8S2GBW1</accession>
<protein>
    <submittedName>
        <fullName evidence="1">Uncharacterized protein</fullName>
    </submittedName>
</protein>
<evidence type="ECO:0000313" key="1">
    <source>
        <dbReference type="EMBL" id="CAF1648926.1"/>
    </source>
</evidence>
<dbReference type="Proteomes" id="UP000677228">
    <property type="component" value="Unassembled WGS sequence"/>
</dbReference>
<comment type="caution">
    <text evidence="1">The sequence shown here is derived from an EMBL/GenBank/DDBJ whole genome shotgun (WGS) entry which is preliminary data.</text>
</comment>
<dbReference type="EMBL" id="CAJOBA010093407">
    <property type="protein sequence ID" value="CAF4493887.1"/>
    <property type="molecule type" value="Genomic_DNA"/>
</dbReference>
<evidence type="ECO:0000313" key="2">
    <source>
        <dbReference type="EMBL" id="CAF4493887.1"/>
    </source>
</evidence>
<proteinExistence type="predicted"/>
<organism evidence="1 3">
    <name type="scientific">Didymodactylos carnosus</name>
    <dbReference type="NCBI Taxonomy" id="1234261"/>
    <lineage>
        <taxon>Eukaryota</taxon>
        <taxon>Metazoa</taxon>
        <taxon>Spiralia</taxon>
        <taxon>Gnathifera</taxon>
        <taxon>Rotifera</taxon>
        <taxon>Eurotatoria</taxon>
        <taxon>Bdelloidea</taxon>
        <taxon>Philodinida</taxon>
        <taxon>Philodinidae</taxon>
        <taxon>Didymodactylos</taxon>
    </lineage>
</organism>
<dbReference type="Proteomes" id="UP000682733">
    <property type="component" value="Unassembled WGS sequence"/>
</dbReference>
<dbReference type="EMBL" id="CAJNOK010065328">
    <property type="protein sequence ID" value="CAF1648926.1"/>
    <property type="molecule type" value="Genomic_DNA"/>
</dbReference>